<keyword evidence="1" id="KW-0175">Coiled coil</keyword>
<proteinExistence type="predicted"/>
<dbReference type="EMBL" id="LR796202">
    <property type="protein sequence ID" value="CAB4126832.1"/>
    <property type="molecule type" value="Genomic_DNA"/>
</dbReference>
<accession>A0A6J5LGN3</accession>
<sequence>MANIIAGLGAQLGLDTTEFRKGISEAKNSLKDLKEYIPEILSIAAFLEMTKAAMEFSNKIVETAKANDVATASILELARALEENGGSADATSKIYSGFTAKLESAIQGNAKAQTSFEKLGVSLNDLRHLSEQQLFEKTVSALGNMKDAAERNGLAFETLGKAIKGVDLKGLAATMEENKGTMDKYANAIEQAHELSLKLEAASRNLSLQFTNAFIPTMNAVYDSFHKTGTMMEMFFGWLKIGAQAIGDFVEAAVTAFQHFGSIIKLLAKDLYTLFDIRSYTQGTFFKQLTDNLNQFTTEWAKDSDDYVASLKKIEEANNKVAPKKPEDKINRTVVASYSGQLLAEKELFNSYKKRSDLNLEILRQKEKDKELTKNEKEMQDAINNVLNEQQKTIDDIDKKKNLIDKNKPGAGQMAAELDRQKTLVQISTDYYIGETKKVVAANQEARTKFSTGWNQAFAQYKENAETMADAGRKSFNTIVDSMSTALEKFAKTGKISFSDLARSIIADLITIQIKAQATQLFSSFFGGFGGKSTGPAPVEQGTWTMVSNAAGGPLDAGQPSIVGENGPEVIVPRANSTVIPNAKLGMSGQSTQNITNNYIQAIDTKSFEDRLYGSSGAIWAANQYATKNIATTRSRT</sequence>
<protein>
    <submittedName>
        <fullName evidence="4">Bacteriophage lambda, GpH, tail tape measure, C-terminal</fullName>
    </submittedName>
</protein>
<gene>
    <name evidence="4" type="ORF">UFOVP262_4</name>
    <name evidence="3" type="ORF">UFOVP90_36</name>
</gene>
<dbReference type="EMBL" id="LR796276">
    <property type="protein sequence ID" value="CAB4133744.1"/>
    <property type="molecule type" value="Genomic_DNA"/>
</dbReference>
<feature type="domain" description="Bacteriophage tail tape measure C-terminal" evidence="2">
    <location>
        <begin position="450"/>
        <end position="522"/>
    </location>
</feature>
<organism evidence="4">
    <name type="scientific">uncultured Caudovirales phage</name>
    <dbReference type="NCBI Taxonomy" id="2100421"/>
    <lineage>
        <taxon>Viruses</taxon>
        <taxon>Duplodnaviria</taxon>
        <taxon>Heunggongvirae</taxon>
        <taxon>Uroviricota</taxon>
        <taxon>Caudoviricetes</taxon>
        <taxon>Peduoviridae</taxon>
        <taxon>Maltschvirus</taxon>
        <taxon>Maltschvirus maltsch</taxon>
    </lineage>
</organism>
<evidence type="ECO:0000313" key="4">
    <source>
        <dbReference type="EMBL" id="CAB4133744.1"/>
    </source>
</evidence>
<name>A0A6J5LGN3_9CAUD</name>
<reference evidence="4" key="1">
    <citation type="submission" date="2020-04" db="EMBL/GenBank/DDBJ databases">
        <authorList>
            <person name="Chiriac C."/>
            <person name="Salcher M."/>
            <person name="Ghai R."/>
            <person name="Kavagutti S V."/>
        </authorList>
    </citation>
    <scope>NUCLEOTIDE SEQUENCE</scope>
</reference>
<evidence type="ECO:0000259" key="2">
    <source>
        <dbReference type="Pfam" id="PF09718"/>
    </source>
</evidence>
<evidence type="ECO:0000313" key="3">
    <source>
        <dbReference type="EMBL" id="CAB4126832.1"/>
    </source>
</evidence>
<dbReference type="Pfam" id="PF09718">
    <property type="entry name" value="Tape_meas_lam_C"/>
    <property type="match status" value="1"/>
</dbReference>
<dbReference type="InterPro" id="IPR006431">
    <property type="entry name" value="Phage_tape_meas_C"/>
</dbReference>
<feature type="coiled-coil region" evidence="1">
    <location>
        <begin position="365"/>
        <end position="392"/>
    </location>
</feature>
<evidence type="ECO:0000256" key="1">
    <source>
        <dbReference type="SAM" id="Coils"/>
    </source>
</evidence>